<reference evidence="1 2" key="1">
    <citation type="submission" date="2019-09" db="EMBL/GenBank/DDBJ databases">
        <title>YIM 132180 draft genome.</title>
        <authorList>
            <person name="Zhang K."/>
        </authorList>
    </citation>
    <scope>NUCLEOTIDE SEQUENCE [LARGE SCALE GENOMIC DNA]</scope>
    <source>
        <strain evidence="1 2">YIM 132180</strain>
    </source>
</reference>
<evidence type="ECO:0000313" key="2">
    <source>
        <dbReference type="Proteomes" id="UP000432089"/>
    </source>
</evidence>
<protein>
    <submittedName>
        <fullName evidence="1">Uncharacterized protein</fullName>
    </submittedName>
</protein>
<name>A0A7V7TV15_9HYPH</name>
<gene>
    <name evidence="1" type="ORF">F6X38_20645</name>
</gene>
<dbReference type="EMBL" id="VZDO01000021">
    <property type="protein sequence ID" value="KAB0676712.1"/>
    <property type="molecule type" value="Genomic_DNA"/>
</dbReference>
<dbReference type="AlphaFoldDB" id="A0A7V7TV15"/>
<dbReference type="Proteomes" id="UP000432089">
    <property type="component" value="Unassembled WGS sequence"/>
</dbReference>
<proteinExistence type="predicted"/>
<accession>A0A7V7TV15</accession>
<comment type="caution">
    <text evidence="1">The sequence shown here is derived from an EMBL/GenBank/DDBJ whole genome shotgun (WGS) entry which is preliminary data.</text>
</comment>
<sequence length="70" mass="7857">MKTSDWHFQNDTAARNRAEARHMLKALADNQARLQLGPEFDTFRTKIAEARTAYEAGMTATGAADQWSLT</sequence>
<dbReference type="RefSeq" id="WP_150973105.1">
    <property type="nucleotide sequence ID" value="NZ_VZDO01000021.1"/>
</dbReference>
<keyword evidence="2" id="KW-1185">Reference proteome</keyword>
<evidence type="ECO:0000313" key="1">
    <source>
        <dbReference type="EMBL" id="KAB0676712.1"/>
    </source>
</evidence>
<organism evidence="1 2">
    <name type="scientific">Plantimonas leprariae</name>
    <dbReference type="NCBI Taxonomy" id="2615207"/>
    <lineage>
        <taxon>Bacteria</taxon>
        <taxon>Pseudomonadati</taxon>
        <taxon>Pseudomonadota</taxon>
        <taxon>Alphaproteobacteria</taxon>
        <taxon>Hyphomicrobiales</taxon>
        <taxon>Aurantimonadaceae</taxon>
        <taxon>Plantimonas</taxon>
    </lineage>
</organism>